<dbReference type="InterPro" id="IPR032861">
    <property type="entry name" value="TAXi_N"/>
</dbReference>
<organism evidence="3 4">
    <name type="scientific">Canna indica</name>
    <name type="common">Indian-shot</name>
    <dbReference type="NCBI Taxonomy" id="4628"/>
    <lineage>
        <taxon>Eukaryota</taxon>
        <taxon>Viridiplantae</taxon>
        <taxon>Streptophyta</taxon>
        <taxon>Embryophyta</taxon>
        <taxon>Tracheophyta</taxon>
        <taxon>Spermatophyta</taxon>
        <taxon>Magnoliopsida</taxon>
        <taxon>Liliopsida</taxon>
        <taxon>Zingiberales</taxon>
        <taxon>Cannaceae</taxon>
        <taxon>Canna</taxon>
    </lineage>
</organism>
<protein>
    <recommendedName>
        <fullName evidence="2">Xylanase inhibitor N-terminal domain-containing protein</fullName>
    </recommendedName>
</protein>
<dbReference type="Gene3D" id="2.40.70.10">
    <property type="entry name" value="Acid Proteases"/>
    <property type="match status" value="1"/>
</dbReference>
<comment type="similarity">
    <text evidence="1">Belongs to the peptidase A1 family.</text>
</comment>
<gene>
    <name evidence="3" type="ORF">Cni_G02730</name>
</gene>
<evidence type="ECO:0000313" key="3">
    <source>
        <dbReference type="EMBL" id="WOK94028.1"/>
    </source>
</evidence>
<evidence type="ECO:0000256" key="1">
    <source>
        <dbReference type="ARBA" id="ARBA00007447"/>
    </source>
</evidence>
<dbReference type="AlphaFoldDB" id="A0AAQ3Q0L9"/>
<reference evidence="3 4" key="1">
    <citation type="submission" date="2023-10" db="EMBL/GenBank/DDBJ databases">
        <title>Chromosome-scale genome assembly provides insights into flower coloration mechanisms of Canna indica.</title>
        <authorList>
            <person name="Li C."/>
        </authorList>
    </citation>
    <scope>NUCLEOTIDE SEQUENCE [LARGE SCALE GENOMIC DNA]</scope>
    <source>
        <tissue evidence="3">Flower</tissue>
    </source>
</reference>
<evidence type="ECO:0000313" key="4">
    <source>
        <dbReference type="Proteomes" id="UP001327560"/>
    </source>
</evidence>
<dbReference type="SUPFAM" id="SSF50630">
    <property type="entry name" value="Acid proteases"/>
    <property type="match status" value="1"/>
</dbReference>
<feature type="domain" description="Xylanase inhibitor N-terminal" evidence="2">
    <location>
        <begin position="28"/>
        <end position="89"/>
    </location>
</feature>
<dbReference type="EMBL" id="CP136890">
    <property type="protein sequence ID" value="WOK94028.1"/>
    <property type="molecule type" value="Genomic_DNA"/>
</dbReference>
<dbReference type="Proteomes" id="UP001327560">
    <property type="component" value="Chromosome 1"/>
</dbReference>
<dbReference type="Pfam" id="PF14543">
    <property type="entry name" value="TAXi_N"/>
    <property type="match status" value="1"/>
</dbReference>
<proteinExistence type="inferred from homology"/>
<name>A0AAQ3Q0L9_9LILI</name>
<accession>A0AAQ3Q0L9</accession>
<keyword evidence="4" id="KW-1185">Reference proteome</keyword>
<dbReference type="InterPro" id="IPR021109">
    <property type="entry name" value="Peptidase_aspartic_dom_sf"/>
</dbReference>
<sequence length="91" mass="10097">MVFFIGTSTTSLQSHPVLHLQEAPVPHSARRAADRDRSTCQYHYAYKDRSNVDGVLSADTFDTKADDKVIVKNVAFDCNSQSSGTFSNRTN</sequence>
<evidence type="ECO:0000259" key="2">
    <source>
        <dbReference type="Pfam" id="PF14543"/>
    </source>
</evidence>